<dbReference type="Proteomes" id="UP000199427">
    <property type="component" value="Unassembled WGS sequence"/>
</dbReference>
<evidence type="ECO:0000313" key="1">
    <source>
        <dbReference type="EMBL" id="SEP98391.1"/>
    </source>
</evidence>
<organism evidence="1 2">
    <name type="scientific">Piscibacillus halophilus</name>
    <dbReference type="NCBI Taxonomy" id="571933"/>
    <lineage>
        <taxon>Bacteria</taxon>
        <taxon>Bacillati</taxon>
        <taxon>Bacillota</taxon>
        <taxon>Bacilli</taxon>
        <taxon>Bacillales</taxon>
        <taxon>Bacillaceae</taxon>
        <taxon>Piscibacillus</taxon>
    </lineage>
</organism>
<sequence>MNYQDPKLKDISKKHKKILEKISIQPGGYVVNGNQFFLVVYRKKRIKGYTVISPQYPKNVSHYMEALDWLVKYSLYVTSLSEDGYFRASINMSSFEVVYAFLKQVTEQVNFKEKPLFIECLNSVEYILNLQDELIDQYNEFNAEQNKLDQSLEEHFTKEYVNDLLQFVGELEYIQYTQLNTQYLTVDKFKEVYKIAKSNPDIKQYLNYDVRFYLSKFSKGKKGFRKSLQNLSHKNKNMDQLTKEEHIAAVKQTALESAEVVKAKILKILRFPNSNLSIKQNVMIRGFVCEF</sequence>
<gene>
    <name evidence="1" type="ORF">SAMN05216362_10516</name>
</gene>
<accession>A0A1H9CBL2</accession>
<proteinExistence type="predicted"/>
<dbReference type="STRING" id="571933.SAMN05216362_10516"/>
<dbReference type="OrthoDB" id="2966342at2"/>
<dbReference type="RefSeq" id="WP_091772754.1">
    <property type="nucleotide sequence ID" value="NZ_FOES01000005.1"/>
</dbReference>
<dbReference type="AlphaFoldDB" id="A0A1H9CBL2"/>
<evidence type="ECO:0000313" key="2">
    <source>
        <dbReference type="Proteomes" id="UP000199427"/>
    </source>
</evidence>
<protein>
    <submittedName>
        <fullName evidence="1">Uncharacterized protein</fullName>
    </submittedName>
</protein>
<keyword evidence="2" id="KW-1185">Reference proteome</keyword>
<dbReference type="EMBL" id="FOES01000005">
    <property type="protein sequence ID" value="SEP98391.1"/>
    <property type="molecule type" value="Genomic_DNA"/>
</dbReference>
<name>A0A1H9CBL2_9BACI</name>
<reference evidence="1 2" key="1">
    <citation type="submission" date="2016-10" db="EMBL/GenBank/DDBJ databases">
        <authorList>
            <person name="de Groot N.N."/>
        </authorList>
    </citation>
    <scope>NUCLEOTIDE SEQUENCE [LARGE SCALE GENOMIC DNA]</scope>
    <source>
        <strain evidence="1 2">DSM 21633</strain>
    </source>
</reference>